<reference evidence="2 3" key="1">
    <citation type="submission" date="2020-05" db="EMBL/GenBank/DDBJ databases">
        <title>Tigecycline resistant gene in Empedobacter stercoris.</title>
        <authorList>
            <person name="Chen Y."/>
            <person name="Cheng Y."/>
            <person name="Zhou K."/>
        </authorList>
    </citation>
    <scope>NUCLEOTIDE SEQUENCE [LARGE SCALE GENOMIC DNA]</scope>
    <source>
        <strain evidence="2 3">ES202</strain>
    </source>
</reference>
<dbReference type="Proteomes" id="UP000580344">
    <property type="component" value="Unassembled WGS sequence"/>
</dbReference>
<comment type="caution">
    <text evidence="2">The sequence shown here is derived from an EMBL/GenBank/DDBJ whole genome shotgun (WGS) entry which is preliminary data.</text>
</comment>
<keyword evidence="1" id="KW-0812">Transmembrane</keyword>
<evidence type="ECO:0000313" key="3">
    <source>
        <dbReference type="Proteomes" id="UP000580344"/>
    </source>
</evidence>
<gene>
    <name evidence="2" type="ORF">HMH06_05745</name>
</gene>
<keyword evidence="3" id="KW-1185">Reference proteome</keyword>
<dbReference type="EMBL" id="JABFOQ010000009">
    <property type="protein sequence ID" value="NOJ75345.1"/>
    <property type="molecule type" value="Genomic_DNA"/>
</dbReference>
<feature type="transmembrane region" description="Helical" evidence="1">
    <location>
        <begin position="52"/>
        <end position="71"/>
    </location>
</feature>
<organism evidence="2 3">
    <name type="scientific">Empedobacter stercoris</name>
    <dbReference type="NCBI Taxonomy" id="1628248"/>
    <lineage>
        <taxon>Bacteria</taxon>
        <taxon>Pseudomonadati</taxon>
        <taxon>Bacteroidota</taxon>
        <taxon>Flavobacteriia</taxon>
        <taxon>Flavobacteriales</taxon>
        <taxon>Weeksellaceae</taxon>
        <taxon>Empedobacter</taxon>
    </lineage>
</organism>
<protein>
    <recommendedName>
        <fullName evidence="4">Molybdenum ABC transporter permease</fullName>
    </recommendedName>
</protein>
<proteinExistence type="predicted"/>
<name>A0ABX1WL71_9FLAO</name>
<keyword evidence="1" id="KW-0472">Membrane</keyword>
<evidence type="ECO:0000313" key="2">
    <source>
        <dbReference type="EMBL" id="NOJ75345.1"/>
    </source>
</evidence>
<accession>A0ABX1WL71</accession>
<dbReference type="RefSeq" id="WP_171622659.1">
    <property type="nucleotide sequence ID" value="NZ_CBCRZD010000026.1"/>
</dbReference>
<evidence type="ECO:0008006" key="4">
    <source>
        <dbReference type="Google" id="ProtNLM"/>
    </source>
</evidence>
<evidence type="ECO:0000256" key="1">
    <source>
        <dbReference type="SAM" id="Phobius"/>
    </source>
</evidence>
<sequence>MKFLEIIFKQIITIYIGAVILFFIYKLTGNNKKFSEIINANHKESNYDRIKAFYIGIAVLIIIVLLLKKFIK</sequence>
<feature type="transmembrane region" description="Helical" evidence="1">
    <location>
        <begin position="6"/>
        <end position="25"/>
    </location>
</feature>
<keyword evidence="1" id="KW-1133">Transmembrane helix</keyword>